<comment type="caution">
    <text evidence="1">The sequence shown here is derived from an EMBL/GenBank/DDBJ whole genome shotgun (WGS) entry which is preliminary data.</text>
</comment>
<keyword evidence="2" id="KW-1185">Reference proteome</keyword>
<protein>
    <submittedName>
        <fullName evidence="1">Uncharacterized protein</fullName>
    </submittedName>
</protein>
<organism evidence="1 2">
    <name type="scientific">Candidatus Endonucleibacter bathymodioli</name>
    <dbReference type="NCBI Taxonomy" id="539814"/>
    <lineage>
        <taxon>Bacteria</taxon>
        <taxon>Pseudomonadati</taxon>
        <taxon>Pseudomonadota</taxon>
        <taxon>Gammaproteobacteria</taxon>
        <taxon>Oceanospirillales</taxon>
        <taxon>Endozoicomonadaceae</taxon>
        <taxon>Candidatus Endonucleibacter</taxon>
    </lineage>
</organism>
<dbReference type="AlphaFoldDB" id="A0AA90NV26"/>
<evidence type="ECO:0000313" key="2">
    <source>
        <dbReference type="Proteomes" id="UP001178148"/>
    </source>
</evidence>
<proteinExistence type="predicted"/>
<evidence type="ECO:0000313" key="1">
    <source>
        <dbReference type="EMBL" id="MDP0589567.1"/>
    </source>
</evidence>
<accession>A0AA90NV26</accession>
<dbReference type="Proteomes" id="UP001178148">
    <property type="component" value="Unassembled WGS sequence"/>
</dbReference>
<gene>
    <name evidence="1" type="ORF">QS748_10415</name>
</gene>
<dbReference type="EMBL" id="JASXSV010000016">
    <property type="protein sequence ID" value="MDP0589567.1"/>
    <property type="molecule type" value="Genomic_DNA"/>
</dbReference>
<reference evidence="1 2" key="1">
    <citation type="journal article" date="2023" name="bioRxiv">
        <title>An intranuclear bacterial parasite of deep-sea mussels expresses apoptosis inhibitors acquired from its host.</title>
        <authorList>
            <person name="Gonzalez Porras M.A."/>
            <person name="Assie A."/>
            <person name="Tietjen M."/>
            <person name="Violette M."/>
            <person name="Kleiner M."/>
            <person name="Gruber-Vodicka H."/>
            <person name="Dubilier N."/>
            <person name="Leisch N."/>
        </authorList>
    </citation>
    <scope>NUCLEOTIDE SEQUENCE [LARGE SCALE GENOMIC DNA]</scope>
    <source>
        <strain evidence="1">IAP13</strain>
    </source>
</reference>
<name>A0AA90NV26_9GAMM</name>
<sequence>MKHILLLTCIFFSNISLGYHVFKIDHMDCKTRLESQQLLKLSIIANDKYAVDVTACDIANNDIYSAFICIDRSGDIPCYKLYVHFYDHTFKEYAFRWDMKHSKTITNTFRVVPTNGRTIISIQQPCDYYPPFSIVKNKFQTESDPHIELNNTNFIRVFFFEEVEIHLPDFHNPKTNIMNVDKILFLVDSYVRLNYLYSHNH</sequence>